<feature type="binding site" evidence="10">
    <location>
        <begin position="24"/>
        <end position="31"/>
    </location>
    <ligand>
        <name>ATP</name>
        <dbReference type="ChEBI" id="CHEBI:30616"/>
    </ligand>
</feature>
<name>A0A517TX85_9BACT</name>
<dbReference type="GO" id="GO:0016887">
    <property type="term" value="F:ATP hydrolysis activity"/>
    <property type="evidence" value="ECO:0007669"/>
    <property type="project" value="RHEA"/>
</dbReference>
<dbReference type="SUPFAM" id="SSF52540">
    <property type="entry name" value="P-loop containing nucleoside triphosphate hydrolases"/>
    <property type="match status" value="1"/>
</dbReference>
<comment type="similarity">
    <text evidence="1">Belongs to the helicase family. UvrD subfamily.</text>
</comment>
<proteinExistence type="inferred from homology"/>
<evidence type="ECO:0000256" key="9">
    <source>
        <dbReference type="ARBA" id="ARBA00048988"/>
    </source>
</evidence>
<feature type="domain" description="UvrD-like helicase C-terminal" evidence="13">
    <location>
        <begin position="292"/>
        <end position="579"/>
    </location>
</feature>
<reference evidence="14 15" key="1">
    <citation type="submission" date="2019-02" db="EMBL/GenBank/DDBJ databases">
        <title>Deep-cultivation of Planctomycetes and their phenomic and genomic characterization uncovers novel biology.</title>
        <authorList>
            <person name="Wiegand S."/>
            <person name="Jogler M."/>
            <person name="Boedeker C."/>
            <person name="Pinto D."/>
            <person name="Vollmers J."/>
            <person name="Rivas-Marin E."/>
            <person name="Kohn T."/>
            <person name="Peeters S.H."/>
            <person name="Heuer A."/>
            <person name="Rast P."/>
            <person name="Oberbeckmann S."/>
            <person name="Bunk B."/>
            <person name="Jeske O."/>
            <person name="Meyerdierks A."/>
            <person name="Storesund J.E."/>
            <person name="Kallscheuer N."/>
            <person name="Luecker S."/>
            <person name="Lage O.M."/>
            <person name="Pohl T."/>
            <person name="Merkel B.J."/>
            <person name="Hornburger P."/>
            <person name="Mueller R.-W."/>
            <person name="Bruemmer F."/>
            <person name="Labrenz M."/>
            <person name="Spormann A.M."/>
            <person name="Op den Camp H."/>
            <person name="Overmann J."/>
            <person name="Amann R."/>
            <person name="Jetten M.S.M."/>
            <person name="Mascher T."/>
            <person name="Medema M.H."/>
            <person name="Devos D.P."/>
            <person name="Kaster A.-K."/>
            <person name="Ovreas L."/>
            <person name="Rohde M."/>
            <person name="Galperin M.Y."/>
            <person name="Jogler C."/>
        </authorList>
    </citation>
    <scope>NUCLEOTIDE SEQUENCE [LARGE SCALE GENOMIC DNA]</scope>
    <source>
        <strain evidence="14 15">I41</strain>
    </source>
</reference>
<evidence type="ECO:0000256" key="4">
    <source>
        <dbReference type="ARBA" id="ARBA00022806"/>
    </source>
</evidence>
<evidence type="ECO:0000256" key="10">
    <source>
        <dbReference type="PROSITE-ProRule" id="PRU00560"/>
    </source>
</evidence>
<dbReference type="PANTHER" id="PTHR11070:SF64">
    <property type="entry name" value="ATP-DEPENDENT DNA HELICASE REP"/>
    <property type="match status" value="1"/>
</dbReference>
<dbReference type="InterPro" id="IPR014017">
    <property type="entry name" value="DNA_helicase_UvrD-like_C"/>
</dbReference>
<keyword evidence="5 10" id="KW-0067">ATP-binding</keyword>
<dbReference type="GO" id="GO:0043138">
    <property type="term" value="F:3'-5' DNA helicase activity"/>
    <property type="evidence" value="ECO:0007669"/>
    <property type="project" value="UniProtKB-EC"/>
</dbReference>
<keyword evidence="2 10" id="KW-0547">Nucleotide-binding</keyword>
<dbReference type="GO" id="GO:0005829">
    <property type="term" value="C:cytosol"/>
    <property type="evidence" value="ECO:0007669"/>
    <property type="project" value="TreeGrafter"/>
</dbReference>
<evidence type="ECO:0000256" key="1">
    <source>
        <dbReference type="ARBA" id="ARBA00009922"/>
    </source>
</evidence>
<dbReference type="AlphaFoldDB" id="A0A517TX85"/>
<feature type="domain" description="UvrD-like helicase ATP-binding" evidence="12">
    <location>
        <begin position="3"/>
        <end position="291"/>
    </location>
</feature>
<keyword evidence="6" id="KW-0413">Isomerase</keyword>
<dbReference type="OrthoDB" id="9810135at2"/>
<evidence type="ECO:0000256" key="5">
    <source>
        <dbReference type="ARBA" id="ARBA00022840"/>
    </source>
</evidence>
<dbReference type="EMBL" id="CP036339">
    <property type="protein sequence ID" value="QDT72988.1"/>
    <property type="molecule type" value="Genomic_DNA"/>
</dbReference>
<evidence type="ECO:0000256" key="11">
    <source>
        <dbReference type="SAM" id="MobiDB-lite"/>
    </source>
</evidence>
<feature type="compositionally biased region" description="Low complexity" evidence="11">
    <location>
        <begin position="680"/>
        <end position="691"/>
    </location>
</feature>
<feature type="region of interest" description="Disordered" evidence="11">
    <location>
        <begin position="660"/>
        <end position="699"/>
    </location>
</feature>
<sequence length="699" mass="77937">MAHGLNPSQHAAVETLSGPLLVLAGAGTGKTRVVTHRIANLIKHRIKPDRILAVTFTRKAAGEMQERAMALLSAGGKGKGKAKKPTVRPQISTFHALCVQVLRRHIAKLGYPPQFAICDRGDQESLARAALREIRVPEDSLRPGDLLAIISNWKNRSLRPAQAASVAASDREHLAAAGYRRYQSSLKARGMVDFDDLLLCTEELFVNQPAIRREEAGRFDHVLVDEYQDTNGSQYRIVKALAMGHRNLCVVGDDDQSIYGWRGAEVEHILRFKEDWPEAKVVRLEENYRSAGAILHYANTLIAFNKHRHDKILRPARGAGQRPVIMQLPDETQEAERIVGDIQMQLTQPGVKANDFAILCRTNEQPRAFETELRRLRLPYILVGGQSFFDRKEVRDLLAYLKTVADPTDETSLLRIINTPPRGIGNATVKQLLAEAVNRGEPIWNVLREAAGNGGAAAAAIGKFITTIRELREIADRGAPIDKLIDAVVDRVQYRRELERLYPDPMEREARTASIEELINAGAAYDKGKKSKKKDEEEPTLLRNFLDDVALGGTDQRDEKEDQLQRNAIALMTLHSAKGLEFPYVYMVGMEEGILPHKRTLEMPDESQIDEERRLCYVGVTRAQEKLTLSFALTRRKWGKPRETVPSRFLYEMTGQAENAAKARRAGVASHAAPRKHPASKGAKGAASGKGPHTKSPRR</sequence>
<dbReference type="InterPro" id="IPR000212">
    <property type="entry name" value="DNA_helicase_UvrD/REP"/>
</dbReference>
<evidence type="ECO:0000256" key="8">
    <source>
        <dbReference type="ARBA" id="ARBA00034808"/>
    </source>
</evidence>
<protein>
    <recommendedName>
        <fullName evidence="8">DNA 3'-5' helicase</fullName>
        <ecNumber evidence="8">5.6.2.4</ecNumber>
    </recommendedName>
</protein>
<dbReference type="InterPro" id="IPR013986">
    <property type="entry name" value="DExx_box_DNA_helicase_dom_sf"/>
</dbReference>
<dbReference type="Pfam" id="PF00580">
    <property type="entry name" value="UvrD-helicase"/>
    <property type="match status" value="1"/>
</dbReference>
<dbReference type="PANTHER" id="PTHR11070">
    <property type="entry name" value="UVRD / RECB / PCRA DNA HELICASE FAMILY MEMBER"/>
    <property type="match status" value="1"/>
</dbReference>
<keyword evidence="15" id="KW-1185">Reference proteome</keyword>
<evidence type="ECO:0000256" key="7">
    <source>
        <dbReference type="ARBA" id="ARBA00034617"/>
    </source>
</evidence>
<keyword evidence="3 10" id="KW-0378">Hydrolase</keyword>
<evidence type="ECO:0000259" key="12">
    <source>
        <dbReference type="PROSITE" id="PS51198"/>
    </source>
</evidence>
<dbReference type="Gene3D" id="1.10.486.10">
    <property type="entry name" value="PCRA, domain 4"/>
    <property type="match status" value="1"/>
</dbReference>
<keyword evidence="4 10" id="KW-0347">Helicase</keyword>
<gene>
    <name evidence="14" type="primary">pcrA_1</name>
    <name evidence="14" type="ORF">I41_21760</name>
</gene>
<dbReference type="InterPro" id="IPR014016">
    <property type="entry name" value="UvrD-like_ATP-bd"/>
</dbReference>
<dbReference type="Pfam" id="PF13361">
    <property type="entry name" value="UvrD_C"/>
    <property type="match status" value="1"/>
</dbReference>
<dbReference type="PROSITE" id="PS51217">
    <property type="entry name" value="UVRD_HELICASE_CTER"/>
    <property type="match status" value="1"/>
</dbReference>
<dbReference type="GO" id="GO:0000725">
    <property type="term" value="P:recombinational repair"/>
    <property type="evidence" value="ECO:0007669"/>
    <property type="project" value="TreeGrafter"/>
</dbReference>
<dbReference type="Gene3D" id="3.40.50.300">
    <property type="entry name" value="P-loop containing nucleotide triphosphate hydrolases"/>
    <property type="match status" value="2"/>
</dbReference>
<evidence type="ECO:0000256" key="3">
    <source>
        <dbReference type="ARBA" id="ARBA00022801"/>
    </source>
</evidence>
<comment type="catalytic activity">
    <reaction evidence="9">
        <text>ATP + H2O = ADP + phosphate + H(+)</text>
        <dbReference type="Rhea" id="RHEA:13065"/>
        <dbReference type="ChEBI" id="CHEBI:15377"/>
        <dbReference type="ChEBI" id="CHEBI:15378"/>
        <dbReference type="ChEBI" id="CHEBI:30616"/>
        <dbReference type="ChEBI" id="CHEBI:43474"/>
        <dbReference type="ChEBI" id="CHEBI:456216"/>
        <dbReference type="EC" id="5.6.2.4"/>
    </reaction>
</comment>
<accession>A0A517TX85</accession>
<dbReference type="PROSITE" id="PS51198">
    <property type="entry name" value="UVRD_HELICASE_ATP_BIND"/>
    <property type="match status" value="1"/>
</dbReference>
<dbReference type="Proteomes" id="UP000317909">
    <property type="component" value="Chromosome"/>
</dbReference>
<evidence type="ECO:0000259" key="13">
    <source>
        <dbReference type="PROSITE" id="PS51217"/>
    </source>
</evidence>
<evidence type="ECO:0000256" key="6">
    <source>
        <dbReference type="ARBA" id="ARBA00023235"/>
    </source>
</evidence>
<dbReference type="RefSeq" id="WP_145432493.1">
    <property type="nucleotide sequence ID" value="NZ_CP036339.1"/>
</dbReference>
<dbReference type="KEGG" id="llh:I41_21760"/>
<comment type="catalytic activity">
    <reaction evidence="7">
        <text>Couples ATP hydrolysis with the unwinding of duplex DNA by translocating in the 3'-5' direction.</text>
        <dbReference type="EC" id="5.6.2.4"/>
    </reaction>
</comment>
<evidence type="ECO:0000313" key="14">
    <source>
        <dbReference type="EMBL" id="QDT72988.1"/>
    </source>
</evidence>
<dbReference type="InterPro" id="IPR027417">
    <property type="entry name" value="P-loop_NTPase"/>
</dbReference>
<dbReference type="CDD" id="cd17932">
    <property type="entry name" value="DEXQc_UvrD"/>
    <property type="match status" value="1"/>
</dbReference>
<dbReference type="Gene3D" id="1.10.10.160">
    <property type="match status" value="1"/>
</dbReference>
<dbReference type="EC" id="5.6.2.4" evidence="8"/>
<evidence type="ECO:0000256" key="2">
    <source>
        <dbReference type="ARBA" id="ARBA00022741"/>
    </source>
</evidence>
<dbReference type="GO" id="GO:0003677">
    <property type="term" value="F:DNA binding"/>
    <property type="evidence" value="ECO:0007669"/>
    <property type="project" value="InterPro"/>
</dbReference>
<dbReference type="CDD" id="cd18807">
    <property type="entry name" value="SF1_C_UvrD"/>
    <property type="match status" value="1"/>
</dbReference>
<evidence type="ECO:0000313" key="15">
    <source>
        <dbReference type="Proteomes" id="UP000317909"/>
    </source>
</evidence>
<organism evidence="14 15">
    <name type="scientific">Lacipirellula limnantheis</name>
    <dbReference type="NCBI Taxonomy" id="2528024"/>
    <lineage>
        <taxon>Bacteria</taxon>
        <taxon>Pseudomonadati</taxon>
        <taxon>Planctomycetota</taxon>
        <taxon>Planctomycetia</taxon>
        <taxon>Pirellulales</taxon>
        <taxon>Lacipirellulaceae</taxon>
        <taxon>Lacipirellula</taxon>
    </lineage>
</organism>
<dbReference type="GO" id="GO:0005524">
    <property type="term" value="F:ATP binding"/>
    <property type="evidence" value="ECO:0007669"/>
    <property type="project" value="UniProtKB-UniRule"/>
</dbReference>